<evidence type="ECO:0000313" key="2">
    <source>
        <dbReference type="EMBL" id="EFJ15917.1"/>
    </source>
</evidence>
<dbReference type="eggNOG" id="ENOG502T1CD">
    <property type="taxonomic scope" value="Eukaryota"/>
</dbReference>
<evidence type="ECO:0000256" key="1">
    <source>
        <dbReference type="SAM" id="MobiDB-lite"/>
    </source>
</evidence>
<evidence type="ECO:0000313" key="3">
    <source>
        <dbReference type="EMBL" id="EFJ33281.1"/>
    </source>
</evidence>
<sequence>MAGKCVKVSHRLAMIAPARSRFIAGAADDARGPAKKQQWWRPDPVTGTWIPEGHEGQIDTVELREERLRSVPTASLEDRGWWSSLEDLPDRDEATPKNTKSTT</sequence>
<evidence type="ECO:0000313" key="4">
    <source>
        <dbReference type="Proteomes" id="UP000001514"/>
    </source>
</evidence>
<keyword evidence="4" id="KW-1185">Reference proteome</keyword>
<dbReference type="Gramene" id="EFJ33281">
    <property type="protein sequence ID" value="EFJ33281"/>
    <property type="gene ID" value="SELMODRAFT_406960"/>
</dbReference>
<gene>
    <name evidence="3" type="ORF">SELMODRAFT_406960</name>
    <name evidence="2" type="ORF">SELMODRAFT_422361</name>
</gene>
<protein>
    <submittedName>
        <fullName evidence="3">Uncharacterized protein</fullName>
    </submittedName>
</protein>
<dbReference type="KEGG" id="smo:SELMODRAFT_406960"/>
<feature type="region of interest" description="Disordered" evidence="1">
    <location>
        <begin position="29"/>
        <end position="57"/>
    </location>
</feature>
<dbReference type="Gramene" id="EFJ15917">
    <property type="protein sequence ID" value="EFJ15917"/>
    <property type="gene ID" value="SELMODRAFT_422361"/>
</dbReference>
<name>D8R3H1_SELML</name>
<dbReference type="HOGENOM" id="CLU_2268465_0_0_1"/>
<reference evidence="3 4" key="1">
    <citation type="journal article" date="2011" name="Science">
        <title>The Selaginella genome identifies genetic changes associated with the evolution of vascular plants.</title>
        <authorList>
            <person name="Banks J.A."/>
            <person name="Nishiyama T."/>
            <person name="Hasebe M."/>
            <person name="Bowman J.L."/>
            <person name="Gribskov M."/>
            <person name="dePamphilis C."/>
            <person name="Albert V.A."/>
            <person name="Aono N."/>
            <person name="Aoyama T."/>
            <person name="Ambrose B.A."/>
            <person name="Ashton N.W."/>
            <person name="Axtell M.J."/>
            <person name="Barker E."/>
            <person name="Barker M.S."/>
            <person name="Bennetzen J.L."/>
            <person name="Bonawitz N.D."/>
            <person name="Chapple C."/>
            <person name="Cheng C."/>
            <person name="Correa L.G."/>
            <person name="Dacre M."/>
            <person name="DeBarry J."/>
            <person name="Dreyer I."/>
            <person name="Elias M."/>
            <person name="Engstrom E.M."/>
            <person name="Estelle M."/>
            <person name="Feng L."/>
            <person name="Finet C."/>
            <person name="Floyd S.K."/>
            <person name="Frommer W.B."/>
            <person name="Fujita T."/>
            <person name="Gramzow L."/>
            <person name="Gutensohn M."/>
            <person name="Harholt J."/>
            <person name="Hattori M."/>
            <person name="Heyl A."/>
            <person name="Hirai T."/>
            <person name="Hiwatashi Y."/>
            <person name="Ishikawa M."/>
            <person name="Iwata M."/>
            <person name="Karol K.G."/>
            <person name="Koehler B."/>
            <person name="Kolukisaoglu U."/>
            <person name="Kubo M."/>
            <person name="Kurata T."/>
            <person name="Lalonde S."/>
            <person name="Li K."/>
            <person name="Li Y."/>
            <person name="Litt A."/>
            <person name="Lyons E."/>
            <person name="Manning G."/>
            <person name="Maruyama T."/>
            <person name="Michael T.P."/>
            <person name="Mikami K."/>
            <person name="Miyazaki S."/>
            <person name="Morinaga S."/>
            <person name="Murata T."/>
            <person name="Mueller-Roeber B."/>
            <person name="Nelson D.R."/>
            <person name="Obara M."/>
            <person name="Oguri Y."/>
            <person name="Olmstead R.G."/>
            <person name="Onodera N."/>
            <person name="Petersen B.L."/>
            <person name="Pils B."/>
            <person name="Prigge M."/>
            <person name="Rensing S.A."/>
            <person name="Riano-Pachon D.M."/>
            <person name="Roberts A.W."/>
            <person name="Sato Y."/>
            <person name="Scheller H.V."/>
            <person name="Schulz B."/>
            <person name="Schulz C."/>
            <person name="Shakirov E.V."/>
            <person name="Shibagaki N."/>
            <person name="Shinohara N."/>
            <person name="Shippen D.E."/>
            <person name="Soerensen I."/>
            <person name="Sotooka R."/>
            <person name="Sugimoto N."/>
            <person name="Sugita M."/>
            <person name="Sumikawa N."/>
            <person name="Tanurdzic M."/>
            <person name="Theissen G."/>
            <person name="Ulvskov P."/>
            <person name="Wakazuki S."/>
            <person name="Weng J.K."/>
            <person name="Willats W.W."/>
            <person name="Wipf D."/>
            <person name="Wolf P.G."/>
            <person name="Yang L."/>
            <person name="Zimmer A.D."/>
            <person name="Zhu Q."/>
            <person name="Mitros T."/>
            <person name="Hellsten U."/>
            <person name="Loque D."/>
            <person name="Otillar R."/>
            <person name="Salamov A."/>
            <person name="Schmutz J."/>
            <person name="Shapiro H."/>
            <person name="Lindquist E."/>
            <person name="Lucas S."/>
            <person name="Rokhsar D."/>
            <person name="Grigoriev I.V."/>
        </authorList>
    </citation>
    <scope>NUCLEOTIDE SEQUENCE [LARGE SCALE GENOMIC DNA]</scope>
</reference>
<dbReference type="KEGG" id="smo:SELMODRAFT_422361"/>
<dbReference type="AlphaFoldDB" id="D8R3H1"/>
<dbReference type="EMBL" id="GL377571">
    <property type="protein sequence ID" value="EFJ33281.1"/>
    <property type="molecule type" value="Genomic_DNA"/>
</dbReference>
<dbReference type="InParanoid" id="D8R3H1"/>
<proteinExistence type="predicted"/>
<dbReference type="PANTHER" id="PTHR33509:SF21">
    <property type="entry name" value="OS02G0564600 PROTEIN"/>
    <property type="match status" value="1"/>
</dbReference>
<dbReference type="OrthoDB" id="2013804at2759"/>
<organism evidence="4">
    <name type="scientific">Selaginella moellendorffii</name>
    <name type="common">Spikemoss</name>
    <dbReference type="NCBI Taxonomy" id="88036"/>
    <lineage>
        <taxon>Eukaryota</taxon>
        <taxon>Viridiplantae</taxon>
        <taxon>Streptophyta</taxon>
        <taxon>Embryophyta</taxon>
        <taxon>Tracheophyta</taxon>
        <taxon>Lycopodiopsida</taxon>
        <taxon>Selaginellales</taxon>
        <taxon>Selaginellaceae</taxon>
        <taxon>Selaginella</taxon>
    </lineage>
</organism>
<dbReference type="EMBL" id="GL377621">
    <property type="protein sequence ID" value="EFJ15917.1"/>
    <property type="molecule type" value="Genomic_DNA"/>
</dbReference>
<dbReference type="Pfam" id="PF03242">
    <property type="entry name" value="LEA_3a"/>
    <property type="match status" value="1"/>
</dbReference>
<dbReference type="PANTHER" id="PTHR33509">
    <property type="entry name" value="LATE EMBRYOGENIS ABUNDANT PROTEIN 2-RELATED"/>
    <property type="match status" value="1"/>
</dbReference>
<dbReference type="InterPro" id="IPR004926">
    <property type="entry name" value="LEA_3a"/>
</dbReference>
<feature type="region of interest" description="Disordered" evidence="1">
    <location>
        <begin position="79"/>
        <end position="103"/>
    </location>
</feature>
<dbReference type="Proteomes" id="UP000001514">
    <property type="component" value="Unassembled WGS sequence"/>
</dbReference>
<accession>D8R3H1</accession>